<dbReference type="Proteomes" id="UP001152178">
    <property type="component" value="Unassembled WGS sequence"/>
</dbReference>
<reference evidence="1" key="1">
    <citation type="submission" date="2022-11" db="EMBL/GenBank/DDBJ databases">
        <authorList>
            <person name="Coimbra C."/>
        </authorList>
    </citation>
    <scope>NUCLEOTIDE SEQUENCE</scope>
    <source>
        <strain evidence="1">Jales19</strain>
    </source>
</reference>
<evidence type="ECO:0000313" key="1">
    <source>
        <dbReference type="EMBL" id="MCZ8546569.1"/>
    </source>
</evidence>
<accession>A0ABT4QYA9</accession>
<dbReference type="RefSeq" id="WP_269906922.1">
    <property type="nucleotide sequence ID" value="NZ_JAPFQA010000009.1"/>
</dbReference>
<keyword evidence="2" id="KW-1185">Reference proteome</keyword>
<organism evidence="1 2">
    <name type="scientific">Mesorhizobium qingshengii</name>
    <dbReference type="NCBI Taxonomy" id="1165689"/>
    <lineage>
        <taxon>Bacteria</taxon>
        <taxon>Pseudomonadati</taxon>
        <taxon>Pseudomonadota</taxon>
        <taxon>Alphaproteobacteria</taxon>
        <taxon>Hyphomicrobiales</taxon>
        <taxon>Phyllobacteriaceae</taxon>
        <taxon>Mesorhizobium</taxon>
    </lineage>
</organism>
<proteinExistence type="predicted"/>
<name>A0ABT4QYA9_9HYPH</name>
<gene>
    <name evidence="1" type="ORF">OOJ09_20465</name>
</gene>
<evidence type="ECO:0000313" key="2">
    <source>
        <dbReference type="Proteomes" id="UP001152178"/>
    </source>
</evidence>
<protein>
    <submittedName>
        <fullName evidence="1">Uncharacterized protein</fullName>
    </submittedName>
</protein>
<sequence>MAKVFGGYALQNGGDRQRALSSQVDVAAARRVTLAKPGAILAGGVRFISIWVKGHGRVIDVTV</sequence>
<dbReference type="EMBL" id="JAPFQA010000009">
    <property type="protein sequence ID" value="MCZ8546569.1"/>
    <property type="molecule type" value="Genomic_DNA"/>
</dbReference>
<comment type="caution">
    <text evidence="1">The sequence shown here is derived from an EMBL/GenBank/DDBJ whole genome shotgun (WGS) entry which is preliminary data.</text>
</comment>